<sequence length="122" mass="12941">MELGETGTGSAVKAGRARVVVLAADASENAKKRAAGYLAGRRALLVPLPYTKAELEELFGKSGCSMAACTDFGLSAAFLKALAGQYGEAYAELAEEMTRRAEKAERRKAAGPKCKPGREYHE</sequence>
<dbReference type="AlphaFoldDB" id="A0A9D1G6G1"/>
<evidence type="ECO:0000313" key="2">
    <source>
        <dbReference type="EMBL" id="HIS98250.1"/>
    </source>
</evidence>
<reference evidence="2" key="2">
    <citation type="journal article" date="2021" name="PeerJ">
        <title>Extensive microbial diversity within the chicken gut microbiome revealed by metagenomics and culture.</title>
        <authorList>
            <person name="Gilroy R."/>
            <person name="Ravi A."/>
            <person name="Getino M."/>
            <person name="Pursley I."/>
            <person name="Horton D.L."/>
            <person name="Alikhan N.F."/>
            <person name="Baker D."/>
            <person name="Gharbi K."/>
            <person name="Hall N."/>
            <person name="Watson M."/>
            <person name="Adriaenssens E.M."/>
            <person name="Foster-Nyarko E."/>
            <person name="Jarju S."/>
            <person name="Secka A."/>
            <person name="Antonio M."/>
            <person name="Oren A."/>
            <person name="Chaudhuri R.R."/>
            <person name="La Ragione R."/>
            <person name="Hildebrand F."/>
            <person name="Pallen M.J."/>
        </authorList>
    </citation>
    <scope>NUCLEOTIDE SEQUENCE</scope>
    <source>
        <strain evidence="2">ChiHecec3B27-6122</strain>
    </source>
</reference>
<protein>
    <recommendedName>
        <fullName evidence="4">Ribosomal protein L7Ae/L30e/S12e/Gadd45 domain-containing protein</fullName>
    </recommendedName>
</protein>
<gene>
    <name evidence="2" type="ORF">IAD42_09760</name>
</gene>
<dbReference type="EMBL" id="DVJS01000245">
    <property type="protein sequence ID" value="HIS98250.1"/>
    <property type="molecule type" value="Genomic_DNA"/>
</dbReference>
<dbReference type="Gene3D" id="3.30.1330.30">
    <property type="match status" value="1"/>
</dbReference>
<feature type="region of interest" description="Disordered" evidence="1">
    <location>
        <begin position="101"/>
        <end position="122"/>
    </location>
</feature>
<dbReference type="Proteomes" id="UP000886876">
    <property type="component" value="Unassembled WGS sequence"/>
</dbReference>
<reference evidence="2" key="1">
    <citation type="submission" date="2020-10" db="EMBL/GenBank/DDBJ databases">
        <authorList>
            <person name="Gilroy R."/>
        </authorList>
    </citation>
    <scope>NUCLEOTIDE SEQUENCE</scope>
    <source>
        <strain evidence="2">ChiHecec3B27-6122</strain>
    </source>
</reference>
<dbReference type="InterPro" id="IPR029064">
    <property type="entry name" value="Ribosomal_eL30-like_sf"/>
</dbReference>
<comment type="caution">
    <text evidence="2">The sequence shown here is derived from an EMBL/GenBank/DDBJ whole genome shotgun (WGS) entry which is preliminary data.</text>
</comment>
<name>A0A9D1G6G1_9FIRM</name>
<evidence type="ECO:0000313" key="3">
    <source>
        <dbReference type="Proteomes" id="UP000886876"/>
    </source>
</evidence>
<dbReference type="SUPFAM" id="SSF55315">
    <property type="entry name" value="L30e-like"/>
    <property type="match status" value="1"/>
</dbReference>
<evidence type="ECO:0008006" key="4">
    <source>
        <dbReference type="Google" id="ProtNLM"/>
    </source>
</evidence>
<evidence type="ECO:0000256" key="1">
    <source>
        <dbReference type="SAM" id="MobiDB-lite"/>
    </source>
</evidence>
<organism evidence="2 3">
    <name type="scientific">Candidatus Scatomorpha pullistercoris</name>
    <dbReference type="NCBI Taxonomy" id="2840929"/>
    <lineage>
        <taxon>Bacteria</taxon>
        <taxon>Bacillati</taxon>
        <taxon>Bacillota</taxon>
        <taxon>Clostridia</taxon>
        <taxon>Eubacteriales</taxon>
        <taxon>Candidatus Scatomorpha</taxon>
    </lineage>
</organism>
<proteinExistence type="predicted"/>
<accession>A0A9D1G6G1</accession>